<sequence>MFPHIPDTRKPLNVMSDPRVFRGSVAAKQREIQKIQREENLKRLKEEKYRTNVLRNRLEQSFSNVHEFSNISNNNIDAKHTGTISNDFHLPRLNGPLKTTRRFMEVEDRINSPVDIYRKRKSVPSRQKLLPLRKEESPRYSSIVDHQRSSSAGRIKKATGSFRQNENAEYGEDKIFKNVRFQPIESRNYDRSIKSVQDQYGPSKVVPTLKHESPRNRHTRHFRSKQGNLKDNMVPPNSLENGIELVDSSAQTSEDDERYLALLSEELGEAAISGAINGLESEKEIEKMKDEHFKVIRFLKEEQSKAVLLEKQIEKRNRIEEILKKERSEMEVTIKLLESRKLAYFTVNDLINGSINKLLDEELIKVYPKSKHIASDTKDLEAKTRRYELNVNEIEKDFLPWVIIKAEKIVEHHKAEKQLRHALFSKDSRIRTQARIHLRKYIRDAEKKHFKPYKFK</sequence>
<accession>A0AC35TNF8</accession>
<evidence type="ECO:0000313" key="2">
    <source>
        <dbReference type="WBParaSite" id="RSKR_0000222200.1"/>
    </source>
</evidence>
<dbReference type="Proteomes" id="UP000095286">
    <property type="component" value="Unplaced"/>
</dbReference>
<evidence type="ECO:0000313" key="1">
    <source>
        <dbReference type="Proteomes" id="UP000095286"/>
    </source>
</evidence>
<reference evidence="2" key="1">
    <citation type="submission" date="2016-11" db="UniProtKB">
        <authorList>
            <consortium name="WormBaseParasite"/>
        </authorList>
    </citation>
    <scope>IDENTIFICATION</scope>
    <source>
        <strain evidence="2">KR3021</strain>
    </source>
</reference>
<proteinExistence type="predicted"/>
<organism evidence="1 2">
    <name type="scientific">Rhabditophanes sp. KR3021</name>
    <dbReference type="NCBI Taxonomy" id="114890"/>
    <lineage>
        <taxon>Eukaryota</taxon>
        <taxon>Metazoa</taxon>
        <taxon>Ecdysozoa</taxon>
        <taxon>Nematoda</taxon>
        <taxon>Chromadorea</taxon>
        <taxon>Rhabditida</taxon>
        <taxon>Tylenchina</taxon>
        <taxon>Panagrolaimomorpha</taxon>
        <taxon>Strongyloidoidea</taxon>
        <taxon>Alloionematidae</taxon>
        <taxon>Rhabditophanes</taxon>
    </lineage>
</organism>
<dbReference type="WBParaSite" id="RSKR_0000222200.1">
    <property type="protein sequence ID" value="RSKR_0000222200.1"/>
    <property type="gene ID" value="RSKR_0000222200"/>
</dbReference>
<protein>
    <submittedName>
        <fullName evidence="2">DUF4200 domain-containing protein</fullName>
    </submittedName>
</protein>
<name>A0AC35TNF8_9BILA</name>